<dbReference type="GO" id="GO:0006633">
    <property type="term" value="P:fatty acid biosynthetic process"/>
    <property type="evidence" value="ECO:0007669"/>
    <property type="project" value="TreeGrafter"/>
</dbReference>
<keyword evidence="2" id="KW-0560">Oxidoreductase</keyword>
<protein>
    <submittedName>
        <fullName evidence="4">3-oxoacyl-ACP reductase</fullName>
    </submittedName>
</protein>
<reference evidence="5" key="1">
    <citation type="submission" date="2015-12" db="EMBL/GenBank/DDBJ databases">
        <title>FDA dAtabase for Regulatory Grade micrObial Sequences (FDA-ARGOS): Supporting development and validation of Infectious Disease Dx tests.</title>
        <authorList>
            <person name="Case J."/>
            <person name="Tallon L."/>
            <person name="Sadzewicz L."/>
            <person name="Sengamalay N."/>
            <person name="Ott S."/>
            <person name="Godinez A."/>
            <person name="Nagaraj S."/>
            <person name="Nadendla S."/>
            <person name="Sichtig H."/>
        </authorList>
    </citation>
    <scope>NUCLEOTIDE SEQUENCE [LARGE SCALE GENOMIC DNA]</scope>
    <source>
        <strain evidence="5">FDAARGOS_147</strain>
    </source>
</reference>
<dbReference type="Pfam" id="PF13561">
    <property type="entry name" value="adh_short_C2"/>
    <property type="match status" value="1"/>
</dbReference>
<dbReference type="GO" id="GO:0016616">
    <property type="term" value="F:oxidoreductase activity, acting on the CH-OH group of donors, NAD or NADP as acceptor"/>
    <property type="evidence" value="ECO:0007669"/>
    <property type="project" value="TreeGrafter"/>
</dbReference>
<proteinExistence type="inferred from homology"/>
<dbReference type="AlphaFoldDB" id="A0A0X8NYV1"/>
<dbReference type="PRINTS" id="PR00081">
    <property type="entry name" value="GDHRDH"/>
</dbReference>
<dbReference type="NCBIfam" id="NF005681">
    <property type="entry name" value="PRK07478.1"/>
    <property type="match status" value="1"/>
</dbReference>
<dbReference type="PANTHER" id="PTHR42760:SF133">
    <property type="entry name" value="3-OXOACYL-[ACYL-CARRIER-PROTEIN] REDUCTASE"/>
    <property type="match status" value="1"/>
</dbReference>
<dbReference type="PRINTS" id="PR00080">
    <property type="entry name" value="SDRFAMILY"/>
</dbReference>
<dbReference type="SUPFAM" id="SSF51735">
    <property type="entry name" value="NAD(P)-binding Rossmann-fold domains"/>
    <property type="match status" value="1"/>
</dbReference>
<dbReference type="PANTHER" id="PTHR42760">
    <property type="entry name" value="SHORT-CHAIN DEHYDROGENASES/REDUCTASES FAMILY MEMBER"/>
    <property type="match status" value="1"/>
</dbReference>
<dbReference type="Gene3D" id="3.40.50.720">
    <property type="entry name" value="NAD(P)-binding Rossmann-like Domain"/>
    <property type="match status" value="1"/>
</dbReference>
<accession>A0A0X8NYV1</accession>
<dbReference type="RefSeq" id="WP_006393356.1">
    <property type="nucleotide sequence ID" value="NZ_CP014060.2"/>
</dbReference>
<organism evidence="4 5">
    <name type="scientific">Alcaligenes xylosoxydans xylosoxydans</name>
    <name type="common">Achromobacter xylosoxidans</name>
    <dbReference type="NCBI Taxonomy" id="85698"/>
    <lineage>
        <taxon>Bacteria</taxon>
        <taxon>Pseudomonadati</taxon>
        <taxon>Pseudomonadota</taxon>
        <taxon>Betaproteobacteria</taxon>
        <taxon>Burkholderiales</taxon>
        <taxon>Alcaligenaceae</taxon>
        <taxon>Achromobacter</taxon>
    </lineage>
</organism>
<dbReference type="CDD" id="cd05233">
    <property type="entry name" value="SDR_c"/>
    <property type="match status" value="1"/>
</dbReference>
<evidence type="ECO:0000256" key="1">
    <source>
        <dbReference type="ARBA" id="ARBA00006484"/>
    </source>
</evidence>
<sequence>MQQLTGKVAIITGASSGIGYEAARLFAREGARLVVVARRQAELEHLVAAIEADGGQAVPLAGDVRDEAVAEAAVTLAERRFGGLDIAFNNAGMTGDALPLHQVPPDAWRQILDTNLSSAFFGARHQIPAMLRRGGGSLVFTSTFVGHTAGFPGMGAYAASKAGLIGLTQAIAAEYGAQGIRANALLPGGTDTPMGRASMDSPEARRYVESLHALKRLASPAEIARSALYLASDASSFTTGTALLVDGGVSINRG</sequence>
<evidence type="ECO:0000313" key="4">
    <source>
        <dbReference type="EMBL" id="AMG36804.1"/>
    </source>
</evidence>
<gene>
    <name evidence="4" type="ORF">AL504_12685</name>
</gene>
<dbReference type="InterPro" id="IPR057326">
    <property type="entry name" value="KR_dom"/>
</dbReference>
<comment type="similarity">
    <text evidence="1">Belongs to the short-chain dehydrogenases/reductases (SDR) family.</text>
</comment>
<evidence type="ECO:0000259" key="3">
    <source>
        <dbReference type="SMART" id="SM00822"/>
    </source>
</evidence>
<dbReference type="SMART" id="SM00822">
    <property type="entry name" value="PKS_KR"/>
    <property type="match status" value="1"/>
</dbReference>
<evidence type="ECO:0000313" key="5">
    <source>
        <dbReference type="Proteomes" id="UP000060602"/>
    </source>
</evidence>
<dbReference type="Proteomes" id="UP000060602">
    <property type="component" value="Chromosome"/>
</dbReference>
<evidence type="ECO:0000256" key="2">
    <source>
        <dbReference type="ARBA" id="ARBA00023002"/>
    </source>
</evidence>
<dbReference type="EMBL" id="CP014060">
    <property type="protein sequence ID" value="AMG36804.1"/>
    <property type="molecule type" value="Genomic_DNA"/>
</dbReference>
<feature type="domain" description="Ketoreductase" evidence="3">
    <location>
        <begin position="7"/>
        <end position="190"/>
    </location>
</feature>
<name>A0A0X8NYV1_ALCXX</name>
<dbReference type="NCBIfam" id="NF005559">
    <property type="entry name" value="PRK07231.1"/>
    <property type="match status" value="1"/>
</dbReference>
<dbReference type="FunFam" id="3.40.50.720:FF:000084">
    <property type="entry name" value="Short-chain dehydrogenase reductase"/>
    <property type="match status" value="1"/>
</dbReference>
<dbReference type="InterPro" id="IPR036291">
    <property type="entry name" value="NAD(P)-bd_dom_sf"/>
</dbReference>
<dbReference type="InterPro" id="IPR002347">
    <property type="entry name" value="SDR_fam"/>
</dbReference>
<dbReference type="GO" id="GO:0048038">
    <property type="term" value="F:quinone binding"/>
    <property type="evidence" value="ECO:0007669"/>
    <property type="project" value="TreeGrafter"/>
</dbReference>